<gene>
    <name evidence="1" type="ORF">MSG28_002303</name>
</gene>
<keyword evidence="2" id="KW-1185">Reference proteome</keyword>
<comment type="caution">
    <text evidence="1">The sequence shown here is derived from an EMBL/GenBank/DDBJ whole genome shotgun (WGS) entry which is preliminary data.</text>
</comment>
<accession>A0ACC0JV04</accession>
<protein>
    <submittedName>
        <fullName evidence="1">Uncharacterized protein</fullName>
    </submittedName>
</protein>
<evidence type="ECO:0000313" key="1">
    <source>
        <dbReference type="EMBL" id="KAI8427999.1"/>
    </source>
</evidence>
<evidence type="ECO:0000313" key="2">
    <source>
        <dbReference type="Proteomes" id="UP001064048"/>
    </source>
</evidence>
<reference evidence="1 2" key="1">
    <citation type="journal article" date="2022" name="Genome Biol. Evol.">
        <title>The Spruce Budworm Genome: Reconstructing the Evolutionary History of Antifreeze Proteins.</title>
        <authorList>
            <person name="Beliveau C."/>
            <person name="Gagne P."/>
            <person name="Picq S."/>
            <person name="Vernygora O."/>
            <person name="Keeling C.I."/>
            <person name="Pinkney K."/>
            <person name="Doucet D."/>
            <person name="Wen F."/>
            <person name="Johnston J.S."/>
            <person name="Maaroufi H."/>
            <person name="Boyle B."/>
            <person name="Laroche J."/>
            <person name="Dewar K."/>
            <person name="Juretic N."/>
            <person name="Blackburn G."/>
            <person name="Nisole A."/>
            <person name="Brunet B."/>
            <person name="Brandao M."/>
            <person name="Lumley L."/>
            <person name="Duan J."/>
            <person name="Quan G."/>
            <person name="Lucarotti C.J."/>
            <person name="Roe A.D."/>
            <person name="Sperling F.A.H."/>
            <person name="Levesque R.C."/>
            <person name="Cusson M."/>
        </authorList>
    </citation>
    <scope>NUCLEOTIDE SEQUENCE [LARGE SCALE GENOMIC DNA]</scope>
    <source>
        <strain evidence="1">Glfc:IPQL:Cfum</strain>
    </source>
</reference>
<sequence>MRGAVYSLTIRCPTTKSQLNALAEKISRGLAVYSEYSWLEHIASAAEDWNGIHRLCRRLANKPAPIRPLLASDGTIRYRAEDRAEIFADHLEMQFSPNPSDNHQQEADIGQRLADIKRLEECYGRNEPEISCTVPATPESRVVNNAPRSFLSTASRGKSYDCSPR</sequence>
<organism evidence="1 2">
    <name type="scientific">Choristoneura fumiferana</name>
    <name type="common">Spruce budworm moth</name>
    <name type="synonym">Archips fumiferana</name>
    <dbReference type="NCBI Taxonomy" id="7141"/>
    <lineage>
        <taxon>Eukaryota</taxon>
        <taxon>Metazoa</taxon>
        <taxon>Ecdysozoa</taxon>
        <taxon>Arthropoda</taxon>
        <taxon>Hexapoda</taxon>
        <taxon>Insecta</taxon>
        <taxon>Pterygota</taxon>
        <taxon>Neoptera</taxon>
        <taxon>Endopterygota</taxon>
        <taxon>Lepidoptera</taxon>
        <taxon>Glossata</taxon>
        <taxon>Ditrysia</taxon>
        <taxon>Tortricoidea</taxon>
        <taxon>Tortricidae</taxon>
        <taxon>Tortricinae</taxon>
        <taxon>Choristoneura</taxon>
    </lineage>
</organism>
<proteinExistence type="predicted"/>
<name>A0ACC0JV04_CHOFU</name>
<dbReference type="Proteomes" id="UP001064048">
    <property type="component" value="Chromosome 3"/>
</dbReference>
<dbReference type="EMBL" id="CM046103">
    <property type="protein sequence ID" value="KAI8427999.1"/>
    <property type="molecule type" value="Genomic_DNA"/>
</dbReference>